<organism evidence="1 2">
    <name type="scientific">Obba rivulosa</name>
    <dbReference type="NCBI Taxonomy" id="1052685"/>
    <lineage>
        <taxon>Eukaryota</taxon>
        <taxon>Fungi</taxon>
        <taxon>Dikarya</taxon>
        <taxon>Basidiomycota</taxon>
        <taxon>Agaricomycotina</taxon>
        <taxon>Agaricomycetes</taxon>
        <taxon>Polyporales</taxon>
        <taxon>Gelatoporiaceae</taxon>
        <taxon>Obba</taxon>
    </lineage>
</organism>
<sequence length="122" mass="12799">MSTEESNGVSKPSGGSLDSDLALLSLLLQQSEANGDEGDVIELLRRLESADGIARDVESRLDDMIGGLDSLLGALEPGAEGTIVSQSTSVTVIEDVGSREEVVVSETQEQLDVNVQKDEGKP</sequence>
<dbReference type="AlphaFoldDB" id="A0A8E2AYS3"/>
<proteinExistence type="predicted"/>
<name>A0A8E2AYS3_9APHY</name>
<gene>
    <name evidence="1" type="ORF">OBBRIDRAFT_793221</name>
</gene>
<evidence type="ECO:0000313" key="1">
    <source>
        <dbReference type="EMBL" id="OCH90557.1"/>
    </source>
</evidence>
<dbReference type="Proteomes" id="UP000250043">
    <property type="component" value="Unassembled WGS sequence"/>
</dbReference>
<keyword evidence="2" id="KW-1185">Reference proteome</keyword>
<evidence type="ECO:0000313" key="2">
    <source>
        <dbReference type="Proteomes" id="UP000250043"/>
    </source>
</evidence>
<dbReference type="OrthoDB" id="2595043at2759"/>
<dbReference type="EMBL" id="KV722402">
    <property type="protein sequence ID" value="OCH90557.1"/>
    <property type="molecule type" value="Genomic_DNA"/>
</dbReference>
<protein>
    <submittedName>
        <fullName evidence="1">Uncharacterized protein</fullName>
    </submittedName>
</protein>
<accession>A0A8E2AYS3</accession>
<reference evidence="1 2" key="1">
    <citation type="submission" date="2016-07" db="EMBL/GenBank/DDBJ databases">
        <title>Draft genome of the white-rot fungus Obba rivulosa 3A-2.</title>
        <authorList>
            <consortium name="DOE Joint Genome Institute"/>
            <person name="Miettinen O."/>
            <person name="Riley R."/>
            <person name="Acob R."/>
            <person name="Barry K."/>
            <person name="Cullen D."/>
            <person name="De Vries R."/>
            <person name="Hainaut M."/>
            <person name="Hatakka A."/>
            <person name="Henrissat B."/>
            <person name="Hilden K."/>
            <person name="Kuo R."/>
            <person name="Labutti K."/>
            <person name="Lipzen A."/>
            <person name="Makela M.R."/>
            <person name="Sandor L."/>
            <person name="Spatafora J.W."/>
            <person name="Grigoriev I.V."/>
            <person name="Hibbett D.S."/>
        </authorList>
    </citation>
    <scope>NUCLEOTIDE SEQUENCE [LARGE SCALE GENOMIC DNA]</scope>
    <source>
        <strain evidence="1 2">3A-2</strain>
    </source>
</reference>